<dbReference type="Proteomes" id="UP001156666">
    <property type="component" value="Unassembled WGS sequence"/>
</dbReference>
<sequence length="504" mass="59656">MEELISLIDLLSKQKLHQIEVVDELDDSENLLSKLYNEINNGKITDEKSATISLYGSLEHISRLKKLKNRLYNKLINSIFFIDQSNSLYSDSLTAAKNAFKNYSAIRLLIGSRKRGVAIDLAHKTFKVSKKYGFTDLNYLLTSILTDHYVAIAFDKTKYKKYKKFKNYYLKAMIAENDIQELQAIFNMDLSKSSSGLNEKELHEHAENIKTIRKTQKEIHTYRYNLYAYLYQINFFLETRKYTELITLADEALHFFKKQGINSMDAELMIKIRAGLAYFMLKDYKSAENNFITLNKISRPYTTNWHSTYNYLSSLYINTERYHDTYDILSIVFNSPNFEKAHPILVQLFKIKEAYFHFLIELGKIDPSKSKEKPLRKFRLGRFLNETPIFSKDKRGVNISILIIQMILLVQNKKHGEIIDKLDALNMYSHRYLRSDNTFRSNCFIKMLAKLPDADYHPIRWERYVKKYRQRLEEHPFELSYHNIDLEVIPFETLYELVLEMLKK</sequence>
<comment type="caution">
    <text evidence="1">The sequence shown here is derived from an EMBL/GenBank/DDBJ whole genome shotgun (WGS) entry which is preliminary data.</text>
</comment>
<reference evidence="1" key="1">
    <citation type="journal article" date="2014" name="Int. J. Syst. Evol. Microbiol.">
        <title>Complete genome sequence of Corynebacterium casei LMG S-19264T (=DSM 44701T), isolated from a smear-ripened cheese.</title>
        <authorList>
            <consortium name="US DOE Joint Genome Institute (JGI-PGF)"/>
            <person name="Walter F."/>
            <person name="Albersmeier A."/>
            <person name="Kalinowski J."/>
            <person name="Ruckert C."/>
        </authorList>
    </citation>
    <scope>NUCLEOTIDE SEQUENCE</scope>
    <source>
        <strain evidence="1">NBRC 108769</strain>
    </source>
</reference>
<dbReference type="AlphaFoldDB" id="A0AA37SRY7"/>
<protein>
    <submittedName>
        <fullName evidence="1">Uncharacterized protein</fullName>
    </submittedName>
</protein>
<name>A0AA37SRY7_9BACT</name>
<evidence type="ECO:0000313" key="2">
    <source>
        <dbReference type="Proteomes" id="UP001156666"/>
    </source>
</evidence>
<dbReference type="EMBL" id="BSOH01000036">
    <property type="protein sequence ID" value="GLR19756.1"/>
    <property type="molecule type" value="Genomic_DNA"/>
</dbReference>
<evidence type="ECO:0000313" key="1">
    <source>
        <dbReference type="EMBL" id="GLR19756.1"/>
    </source>
</evidence>
<gene>
    <name evidence="1" type="ORF">GCM10007940_43720</name>
</gene>
<keyword evidence="2" id="KW-1185">Reference proteome</keyword>
<proteinExistence type="predicted"/>
<dbReference type="RefSeq" id="WP_235295412.1">
    <property type="nucleotide sequence ID" value="NZ_BSOH01000036.1"/>
</dbReference>
<reference evidence="1" key="2">
    <citation type="submission" date="2023-01" db="EMBL/GenBank/DDBJ databases">
        <title>Draft genome sequence of Portibacter lacus strain NBRC 108769.</title>
        <authorList>
            <person name="Sun Q."/>
            <person name="Mori K."/>
        </authorList>
    </citation>
    <scope>NUCLEOTIDE SEQUENCE</scope>
    <source>
        <strain evidence="1">NBRC 108769</strain>
    </source>
</reference>
<organism evidence="1 2">
    <name type="scientific">Portibacter lacus</name>
    <dbReference type="NCBI Taxonomy" id="1099794"/>
    <lineage>
        <taxon>Bacteria</taxon>
        <taxon>Pseudomonadati</taxon>
        <taxon>Bacteroidota</taxon>
        <taxon>Saprospiria</taxon>
        <taxon>Saprospirales</taxon>
        <taxon>Haliscomenobacteraceae</taxon>
        <taxon>Portibacter</taxon>
    </lineage>
</organism>
<accession>A0AA37SRY7</accession>